<feature type="compositionally biased region" description="Low complexity" evidence="1">
    <location>
        <begin position="1155"/>
        <end position="1165"/>
    </location>
</feature>
<feature type="domain" description="HP" evidence="3">
    <location>
        <begin position="1324"/>
        <end position="1387"/>
    </location>
</feature>
<feature type="compositionally biased region" description="Basic residues" evidence="1">
    <location>
        <begin position="388"/>
        <end position="412"/>
    </location>
</feature>
<evidence type="ECO:0000259" key="3">
    <source>
        <dbReference type="PROSITE" id="PS51089"/>
    </source>
</evidence>
<dbReference type="InterPro" id="IPR007122">
    <property type="entry name" value="Villin/Gelsolin"/>
</dbReference>
<dbReference type="GO" id="GO:0005737">
    <property type="term" value="C:cytoplasm"/>
    <property type="evidence" value="ECO:0007669"/>
    <property type="project" value="TreeGrafter"/>
</dbReference>
<dbReference type="GO" id="GO:0051015">
    <property type="term" value="F:actin filament binding"/>
    <property type="evidence" value="ECO:0007669"/>
    <property type="project" value="InterPro"/>
</dbReference>
<feature type="transmembrane region" description="Helical" evidence="2">
    <location>
        <begin position="184"/>
        <end position="207"/>
    </location>
</feature>
<dbReference type="SUPFAM" id="SSF55753">
    <property type="entry name" value="Actin depolymerizing proteins"/>
    <property type="match status" value="5"/>
</dbReference>
<keyword evidence="5" id="KW-1185">Reference proteome</keyword>
<dbReference type="OrthoDB" id="5871510at2759"/>
<dbReference type="Gene3D" id="1.10.950.10">
    <property type="entry name" value="Villin headpiece domain"/>
    <property type="match status" value="1"/>
</dbReference>
<feature type="compositionally biased region" description="Basic and acidic residues" evidence="1">
    <location>
        <begin position="413"/>
        <end position="422"/>
    </location>
</feature>
<feature type="transmembrane region" description="Helical" evidence="2">
    <location>
        <begin position="152"/>
        <end position="172"/>
    </location>
</feature>
<feature type="region of interest" description="Disordered" evidence="1">
    <location>
        <begin position="376"/>
        <end position="422"/>
    </location>
</feature>
<feature type="transmembrane region" description="Helical" evidence="2">
    <location>
        <begin position="25"/>
        <end position="47"/>
    </location>
</feature>
<organism evidence="4 5">
    <name type="scientific">Anisakis simplex</name>
    <name type="common">Herring worm</name>
    <dbReference type="NCBI Taxonomy" id="6269"/>
    <lineage>
        <taxon>Eukaryota</taxon>
        <taxon>Metazoa</taxon>
        <taxon>Ecdysozoa</taxon>
        <taxon>Nematoda</taxon>
        <taxon>Chromadorea</taxon>
        <taxon>Rhabditida</taxon>
        <taxon>Spirurina</taxon>
        <taxon>Ascaridomorpha</taxon>
        <taxon>Ascaridoidea</taxon>
        <taxon>Anisakidae</taxon>
        <taxon>Anisakis</taxon>
        <taxon>Anisakis simplex complex</taxon>
    </lineage>
</organism>
<evidence type="ECO:0000256" key="2">
    <source>
        <dbReference type="SAM" id="Phobius"/>
    </source>
</evidence>
<feature type="transmembrane region" description="Helical" evidence="2">
    <location>
        <begin position="68"/>
        <end position="89"/>
    </location>
</feature>
<dbReference type="EMBL" id="UYRR01032116">
    <property type="protein sequence ID" value="VDK54248.1"/>
    <property type="molecule type" value="Genomic_DNA"/>
</dbReference>
<evidence type="ECO:0000313" key="5">
    <source>
        <dbReference type="Proteomes" id="UP000267096"/>
    </source>
</evidence>
<dbReference type="GO" id="GO:0051014">
    <property type="term" value="P:actin filament severing"/>
    <property type="evidence" value="ECO:0007669"/>
    <property type="project" value="TreeGrafter"/>
</dbReference>
<dbReference type="GO" id="GO:0015629">
    <property type="term" value="C:actin cytoskeleton"/>
    <property type="evidence" value="ECO:0007669"/>
    <property type="project" value="TreeGrafter"/>
</dbReference>
<evidence type="ECO:0000313" key="4">
    <source>
        <dbReference type="EMBL" id="VDK54248.1"/>
    </source>
</evidence>
<sequence>MVGIMFKNVPFMAESVLIDKETGDILRLAALSVVVVRAAMGFDLGLFKKSNVRHGVGSHFCDIFISSIPIDNLLCILAFSVSISVVFAVNIPSQIGIIFAQLAIGTIVGITAGVTMWLFPKCDGHYSHFLRFLLIMNMSFASLFASNTLHCLPAGIVASILLTVISALRWRIDNRSKTIKEERAFAVLFDLFAVPILFGLIGYDFGIAQLDMRMVLEGFAIAGIGMLVRTVIAFILSFFAGLSLTEQALISVILVSKATIQAVLSPYIVDACSERTECDDRTAVMMRTVCVFAIIITAPLGKSCEKWRTRVHKDEQLSKLTSSLTPTRLRLMNEPSGVHHNNNNNNDLIDITKGLDDFYGGSKPLTDRENNSVLLTASPQLLSDGNNKKYRLKTPNRARAPAQRRGHHHRDKRRVESSKRRDELSKLIKFSAPQILIDEYGEDDSKDNFDVDDLILANGNNNENDMDNSAIAPSAIKGLQSKLDYTKVKLNRIEYKRVYPEVMLIRIKGEKHVDVRLVAPKITSLHHYAVFVLIKPDRLFLFNGKHANLMEKSMGMQFVNNIISKNGELGCKAKRVEEMRSDALLSDGADFWKILTTDTDNEATSLSDSIESNAEELLNLMGEYRDEPFENLIASEVNIVFRIDQNSMIAEIVSCLKIPDYRLLQPDANFIFDFGSEIYVWYGRSANRNGTRQAVLYAKELLNGNVAHLSTNSRALFGEHFKTERRPKWCSLVKLSQGLSDILFESKFVNWKRSAKKGTALIRQPAKHISNIHAINCSSNQSNDEQISYALGSKLAENRSKESVLLVDGDEIERIASNVFTEGLKVWVLNSELGAANEVNDELIQLWPCADDASINNYAINKCCVFYENMCYIIKWDFRIERKNVHKLDGTKRNVKTGRSRRVYFFWLGLQTTKKQQGLCALALRNIDKERVQHERIVQNEEPYAFVQLFRGNLIIRGCYDTSNANSSVRALANNGLNEDITAHLNIASSEDGGNASGHDIGLFVLIGSTQPDEYRLIELNTDNNNNINNNCNNKKYAILRSHAVYVIISWRTNEIFIWYGRESLFVWREAALRVVSNIVAASNEVEDGESEHNADCANNNYGFNLKFSDGKEEIKIIELDQNEPNEKVLNCLKNSRLNIEYFDGCCSSSCSDGTYSSSSDNTTDNSDKNGGDTSDNDTKQENCDIELAVISAKNWKQPPRLIRLFDYDGDYVPCQQWDTQMPFTFHQYHLRDTMLVDQGTILWVWSERVVSTHSLRVAKSYWQSCQHDSAAPIYVICKRYEPIEFKALFCEWNDFDCANDNTDDDDDEGEVKFEMCELDKLLAERTKYFTVDELRRRDLPSGIDLKHLEEYLNETDFVSVFCMQRSQFYALPAWKQIQLRKQNDLF</sequence>
<keyword evidence="2" id="KW-0812">Transmembrane</keyword>
<dbReference type="InterPro" id="IPR036886">
    <property type="entry name" value="Villin_headpiece_dom_sf"/>
</dbReference>
<keyword evidence="2" id="KW-0472">Membrane</keyword>
<reference evidence="4 5" key="1">
    <citation type="submission" date="2018-11" db="EMBL/GenBank/DDBJ databases">
        <authorList>
            <consortium name="Pathogen Informatics"/>
        </authorList>
    </citation>
    <scope>NUCLEOTIDE SEQUENCE [LARGE SCALE GENOMIC DNA]</scope>
</reference>
<keyword evidence="2" id="KW-1133">Transmembrane helix</keyword>
<dbReference type="SUPFAM" id="SSF47050">
    <property type="entry name" value="VHP, Villin headpiece domain"/>
    <property type="match status" value="1"/>
</dbReference>
<feature type="compositionally biased region" description="Polar residues" evidence="1">
    <location>
        <begin position="376"/>
        <end position="385"/>
    </location>
</feature>
<dbReference type="Pfam" id="PF02209">
    <property type="entry name" value="VHP"/>
    <property type="match status" value="1"/>
</dbReference>
<proteinExistence type="predicted"/>
<protein>
    <recommendedName>
        <fullName evidence="3">HP domain-containing protein</fullName>
    </recommendedName>
</protein>
<name>A0A3P6SKG2_ANISI</name>
<feature type="transmembrane region" description="Helical" evidence="2">
    <location>
        <begin position="95"/>
        <end position="117"/>
    </location>
</feature>
<dbReference type="InterPro" id="IPR003128">
    <property type="entry name" value="Villin_headpiece"/>
</dbReference>
<dbReference type="GO" id="GO:0008154">
    <property type="term" value="P:actin polymerization or depolymerization"/>
    <property type="evidence" value="ECO:0007669"/>
    <property type="project" value="TreeGrafter"/>
</dbReference>
<dbReference type="PANTHER" id="PTHR11977:SF45">
    <property type="entry name" value="SUPERVILLIN"/>
    <property type="match status" value="1"/>
</dbReference>
<dbReference type="InterPro" id="IPR029006">
    <property type="entry name" value="ADF-H/Gelsolin-like_dom_sf"/>
</dbReference>
<dbReference type="SMART" id="SM00153">
    <property type="entry name" value="VHP"/>
    <property type="match status" value="1"/>
</dbReference>
<feature type="region of interest" description="Disordered" evidence="1">
    <location>
        <begin position="1155"/>
        <end position="1180"/>
    </location>
</feature>
<dbReference type="SMART" id="SM00262">
    <property type="entry name" value="GEL"/>
    <property type="match status" value="3"/>
</dbReference>
<evidence type="ECO:0000256" key="1">
    <source>
        <dbReference type="SAM" id="MobiDB-lite"/>
    </source>
</evidence>
<feature type="transmembrane region" description="Helical" evidence="2">
    <location>
        <begin position="219"/>
        <end position="242"/>
    </location>
</feature>
<dbReference type="Proteomes" id="UP000267096">
    <property type="component" value="Unassembled WGS sequence"/>
</dbReference>
<gene>
    <name evidence="4" type="ORF">ASIM_LOCUS15106</name>
</gene>
<dbReference type="PANTHER" id="PTHR11977">
    <property type="entry name" value="VILLIN"/>
    <property type="match status" value="1"/>
</dbReference>
<accession>A0A3P6SKG2</accession>
<dbReference type="GO" id="GO:0005546">
    <property type="term" value="F:phosphatidylinositol-4,5-bisphosphate binding"/>
    <property type="evidence" value="ECO:0007669"/>
    <property type="project" value="TreeGrafter"/>
</dbReference>
<dbReference type="Gene3D" id="3.40.20.10">
    <property type="entry name" value="Severin"/>
    <property type="match status" value="4"/>
</dbReference>
<dbReference type="GO" id="GO:0051016">
    <property type="term" value="P:barbed-end actin filament capping"/>
    <property type="evidence" value="ECO:0007669"/>
    <property type="project" value="TreeGrafter"/>
</dbReference>
<feature type="compositionally biased region" description="Basic and acidic residues" evidence="1">
    <location>
        <begin position="1166"/>
        <end position="1180"/>
    </location>
</feature>
<dbReference type="PROSITE" id="PS51089">
    <property type="entry name" value="HP"/>
    <property type="match status" value="1"/>
</dbReference>